<dbReference type="InterPro" id="IPR001005">
    <property type="entry name" value="SANT/Myb"/>
</dbReference>
<keyword evidence="2" id="KW-0677">Repeat</keyword>
<dbReference type="PANTHER" id="PTHR45614">
    <property type="entry name" value="MYB PROTEIN-RELATED"/>
    <property type="match status" value="1"/>
</dbReference>
<evidence type="ECO:0000256" key="2">
    <source>
        <dbReference type="ARBA" id="ARBA00022737"/>
    </source>
</evidence>
<reference evidence="10" key="1">
    <citation type="journal article" date="2020" name="PeerJ">
        <title>The R2R3-MYB transcription factor family in Taxus chinensis: Identification, characterization, expression profiling and posttranscriptional regulation analysis.</title>
        <authorList>
            <person name="Hu X."/>
            <person name="Zhang L."/>
            <person name="Shao F."/>
            <person name="Qiu D."/>
            <person name="Wilson I.W."/>
        </authorList>
    </citation>
    <scope>NUCLEOTIDE SEQUENCE</scope>
</reference>
<keyword evidence="3" id="KW-0805">Transcription regulation</keyword>
<dbReference type="PROSITE" id="PS50090">
    <property type="entry name" value="MYB_LIKE"/>
    <property type="match status" value="2"/>
</dbReference>
<evidence type="ECO:0000256" key="3">
    <source>
        <dbReference type="ARBA" id="ARBA00023015"/>
    </source>
</evidence>
<dbReference type="InterPro" id="IPR017930">
    <property type="entry name" value="Myb_dom"/>
</dbReference>
<dbReference type="Pfam" id="PF00249">
    <property type="entry name" value="Myb_DNA-binding"/>
    <property type="match status" value="2"/>
</dbReference>
<keyword evidence="6" id="KW-0539">Nucleus</keyword>
<dbReference type="InterPro" id="IPR009057">
    <property type="entry name" value="Homeodomain-like_sf"/>
</dbReference>
<evidence type="ECO:0000256" key="7">
    <source>
        <dbReference type="SAM" id="MobiDB-lite"/>
    </source>
</evidence>
<keyword evidence="5" id="KW-0804">Transcription</keyword>
<sequence length="229" mass="27727">MNEYVPEKIETNENNSHHAKENCSESRNFLRGHWRPAEDEKLRELVRQHGPQNWNFIADKLHGRSVCYAGKSCRLRWYNQLDPCINRMPFTEKEEERLLVAHRLHGNKWAMISQFFPGRTDNAVKNHWHVVMARKFRERSRIYGKRKSWHFLKKETATTRHPADHIRQTSVNIFENRYNRQKPQGLMFNPSMKTHYRTERILDMNSRGRDSYCRFLCMLWFDLSYQLVC</sequence>
<dbReference type="AlphaFoldDB" id="A0A6B9QRJ1"/>
<dbReference type="GO" id="GO:0000978">
    <property type="term" value="F:RNA polymerase II cis-regulatory region sequence-specific DNA binding"/>
    <property type="evidence" value="ECO:0007669"/>
    <property type="project" value="TreeGrafter"/>
</dbReference>
<dbReference type="InterPro" id="IPR050560">
    <property type="entry name" value="MYB_TF"/>
</dbReference>
<dbReference type="SMART" id="SM00717">
    <property type="entry name" value="SANT"/>
    <property type="match status" value="2"/>
</dbReference>
<dbReference type="Gene3D" id="1.10.10.60">
    <property type="entry name" value="Homeodomain-like"/>
    <property type="match status" value="2"/>
</dbReference>
<feature type="domain" description="HTH myb-type" evidence="9">
    <location>
        <begin position="26"/>
        <end position="81"/>
    </location>
</feature>
<feature type="region of interest" description="Disordered" evidence="7">
    <location>
        <begin position="1"/>
        <end position="22"/>
    </location>
</feature>
<evidence type="ECO:0000256" key="5">
    <source>
        <dbReference type="ARBA" id="ARBA00023163"/>
    </source>
</evidence>
<feature type="domain" description="Myb-like" evidence="8">
    <location>
        <begin position="82"/>
        <end position="132"/>
    </location>
</feature>
<evidence type="ECO:0000259" key="9">
    <source>
        <dbReference type="PROSITE" id="PS51294"/>
    </source>
</evidence>
<dbReference type="SUPFAM" id="SSF46689">
    <property type="entry name" value="Homeodomain-like"/>
    <property type="match status" value="1"/>
</dbReference>
<evidence type="ECO:0000256" key="1">
    <source>
        <dbReference type="ARBA" id="ARBA00004123"/>
    </source>
</evidence>
<evidence type="ECO:0000256" key="4">
    <source>
        <dbReference type="ARBA" id="ARBA00023125"/>
    </source>
</evidence>
<dbReference type="GO" id="GO:0000981">
    <property type="term" value="F:DNA-binding transcription factor activity, RNA polymerase II-specific"/>
    <property type="evidence" value="ECO:0007669"/>
    <property type="project" value="TreeGrafter"/>
</dbReference>
<dbReference type="EMBL" id="MN906743">
    <property type="protein sequence ID" value="QHG11496.1"/>
    <property type="molecule type" value="mRNA"/>
</dbReference>
<feature type="domain" description="Myb-like" evidence="8">
    <location>
        <begin position="26"/>
        <end position="81"/>
    </location>
</feature>
<dbReference type="FunFam" id="1.10.10.60:FF:000060">
    <property type="entry name" value="MYB transcription factor"/>
    <property type="match status" value="1"/>
</dbReference>
<evidence type="ECO:0000313" key="10">
    <source>
        <dbReference type="EMBL" id="QHG11496.1"/>
    </source>
</evidence>
<proteinExistence type="evidence at transcript level"/>
<keyword evidence="4" id="KW-0238">DNA-binding</keyword>
<dbReference type="PANTHER" id="PTHR45614:SF150">
    <property type="entry name" value="MYB-LIKE DNA-BINDING DOMAIN CONTAINING PROTEIN, EXPRESSED"/>
    <property type="match status" value="1"/>
</dbReference>
<accession>A0A6B9QRJ1</accession>
<feature type="domain" description="HTH myb-type" evidence="9">
    <location>
        <begin position="82"/>
        <end position="136"/>
    </location>
</feature>
<protein>
    <submittedName>
        <fullName evidence="10">R2R3-MYB transcription factor 68</fullName>
    </submittedName>
</protein>
<evidence type="ECO:0000259" key="8">
    <source>
        <dbReference type="PROSITE" id="PS50090"/>
    </source>
</evidence>
<organism evidence="10">
    <name type="scientific">Taxus chinensis</name>
    <name type="common">Chinese yew</name>
    <name type="synonym">Taxus wallichiana var. chinensis</name>
    <dbReference type="NCBI Taxonomy" id="29808"/>
    <lineage>
        <taxon>Eukaryota</taxon>
        <taxon>Viridiplantae</taxon>
        <taxon>Streptophyta</taxon>
        <taxon>Embryophyta</taxon>
        <taxon>Tracheophyta</taxon>
        <taxon>Spermatophyta</taxon>
        <taxon>Pinopsida</taxon>
        <taxon>Pinidae</taxon>
        <taxon>Conifers II</taxon>
        <taxon>Cupressales</taxon>
        <taxon>Taxaceae</taxon>
        <taxon>Taxus</taxon>
    </lineage>
</organism>
<evidence type="ECO:0000256" key="6">
    <source>
        <dbReference type="ARBA" id="ARBA00023242"/>
    </source>
</evidence>
<dbReference type="PROSITE" id="PS51294">
    <property type="entry name" value="HTH_MYB"/>
    <property type="match status" value="2"/>
</dbReference>
<name>A0A6B9QRJ1_TAXCH</name>
<dbReference type="GO" id="GO:0005634">
    <property type="term" value="C:nucleus"/>
    <property type="evidence" value="ECO:0007669"/>
    <property type="project" value="UniProtKB-SubCell"/>
</dbReference>
<dbReference type="CDD" id="cd00167">
    <property type="entry name" value="SANT"/>
    <property type="match status" value="2"/>
</dbReference>
<comment type="subcellular location">
    <subcellularLocation>
        <location evidence="1">Nucleus</location>
    </subcellularLocation>
</comment>